<dbReference type="EMBL" id="QJKJ01002929">
    <property type="protein sequence ID" value="RDY00713.1"/>
    <property type="molecule type" value="Genomic_DNA"/>
</dbReference>
<feature type="compositionally biased region" description="Polar residues" evidence="5">
    <location>
        <begin position="496"/>
        <end position="505"/>
    </location>
</feature>
<dbReference type="InterPro" id="IPR019787">
    <property type="entry name" value="Znf_PHD-finger"/>
</dbReference>
<dbReference type="InterPro" id="IPR056699">
    <property type="entry name" value="DUF7797"/>
</dbReference>
<organism evidence="8 9">
    <name type="scientific">Mucuna pruriens</name>
    <name type="common">Velvet bean</name>
    <name type="synonym">Dolichos pruriens</name>
    <dbReference type="NCBI Taxonomy" id="157652"/>
    <lineage>
        <taxon>Eukaryota</taxon>
        <taxon>Viridiplantae</taxon>
        <taxon>Streptophyta</taxon>
        <taxon>Embryophyta</taxon>
        <taxon>Tracheophyta</taxon>
        <taxon>Spermatophyta</taxon>
        <taxon>Magnoliopsida</taxon>
        <taxon>eudicotyledons</taxon>
        <taxon>Gunneridae</taxon>
        <taxon>Pentapetalae</taxon>
        <taxon>rosids</taxon>
        <taxon>fabids</taxon>
        <taxon>Fabales</taxon>
        <taxon>Fabaceae</taxon>
        <taxon>Papilionoideae</taxon>
        <taxon>50 kb inversion clade</taxon>
        <taxon>NPAAA clade</taxon>
        <taxon>indigoferoid/millettioid clade</taxon>
        <taxon>Phaseoleae</taxon>
        <taxon>Mucuna</taxon>
    </lineage>
</organism>
<dbReference type="InterPro" id="IPR043151">
    <property type="entry name" value="BAH_sf"/>
</dbReference>
<dbReference type="PROSITE" id="PS50016">
    <property type="entry name" value="ZF_PHD_2"/>
    <property type="match status" value="1"/>
</dbReference>
<dbReference type="PROSITE" id="PS51038">
    <property type="entry name" value="BAH"/>
    <property type="match status" value="1"/>
</dbReference>
<dbReference type="InterPro" id="IPR019786">
    <property type="entry name" value="Zinc_finger_PHD-type_CS"/>
</dbReference>
<evidence type="ECO:0000256" key="5">
    <source>
        <dbReference type="SAM" id="MobiDB-lite"/>
    </source>
</evidence>
<feature type="region of interest" description="Disordered" evidence="5">
    <location>
        <begin position="134"/>
        <end position="160"/>
    </location>
</feature>
<dbReference type="GO" id="GO:0003682">
    <property type="term" value="F:chromatin binding"/>
    <property type="evidence" value="ECO:0007669"/>
    <property type="project" value="InterPro"/>
</dbReference>
<evidence type="ECO:0000256" key="3">
    <source>
        <dbReference type="ARBA" id="ARBA00022833"/>
    </source>
</evidence>
<name>A0A371HD31_MUCPR</name>
<keyword evidence="2 4" id="KW-0863">Zinc-finger</keyword>
<feature type="region of interest" description="Disordered" evidence="5">
    <location>
        <begin position="455"/>
        <end position="475"/>
    </location>
</feature>
<keyword evidence="1" id="KW-0479">Metal-binding</keyword>
<feature type="compositionally biased region" description="Low complexity" evidence="5">
    <location>
        <begin position="542"/>
        <end position="553"/>
    </location>
</feature>
<reference evidence="8" key="1">
    <citation type="submission" date="2018-05" db="EMBL/GenBank/DDBJ databases">
        <title>Draft genome of Mucuna pruriens seed.</title>
        <authorList>
            <person name="Nnadi N.E."/>
            <person name="Vos R."/>
            <person name="Hasami M.H."/>
            <person name="Devisetty U.K."/>
            <person name="Aguiy J.C."/>
        </authorList>
    </citation>
    <scope>NUCLEOTIDE SEQUENCE [LARGE SCALE GENOMIC DNA]</scope>
    <source>
        <strain evidence="8">JCA_2017</strain>
    </source>
</reference>
<dbReference type="PANTHER" id="PTHR47527:SF3">
    <property type="entry name" value="RING_FYVE_PHD ZINC FINGER SUPERFAMILY PROTEIN"/>
    <property type="match status" value="1"/>
</dbReference>
<feature type="domain" description="PHD-type" evidence="6">
    <location>
        <begin position="387"/>
        <end position="440"/>
    </location>
</feature>
<evidence type="ECO:0000256" key="1">
    <source>
        <dbReference type="ARBA" id="ARBA00022723"/>
    </source>
</evidence>
<gene>
    <name evidence="8" type="ORF">CR513_16072</name>
</gene>
<feature type="compositionally biased region" description="Low complexity" evidence="5">
    <location>
        <begin position="134"/>
        <end position="154"/>
    </location>
</feature>
<accession>A0A371HD31</accession>
<dbReference type="Pfam" id="PF25073">
    <property type="entry name" value="DUF7797"/>
    <property type="match status" value="1"/>
</dbReference>
<dbReference type="Gene3D" id="3.30.40.10">
    <property type="entry name" value="Zinc/RING finger domain, C3HC4 (zinc finger)"/>
    <property type="match status" value="1"/>
</dbReference>
<dbReference type="InterPro" id="IPR001965">
    <property type="entry name" value="Znf_PHD"/>
</dbReference>
<keyword evidence="9" id="KW-1185">Reference proteome</keyword>
<dbReference type="Proteomes" id="UP000257109">
    <property type="component" value="Unassembled WGS sequence"/>
</dbReference>
<evidence type="ECO:0000256" key="2">
    <source>
        <dbReference type="ARBA" id="ARBA00022771"/>
    </source>
</evidence>
<sequence length="843" mass="92017">MEDLPDPHSSPLPNGDSDQRCAKKPRVIDDAQLKRVAEIVLVLSTMATVRAGRKPSDAEVELMREARAKLACLCEGLAPKDIVATEAIGTVIEDLGLHSKLKDQRLGFRTPKMSIAERYSHAKWKMEEAKKFSAPAPSTLSTPSTTHTSQPLQTNIGGSVDNRVPSHVVRIFPSDKSNHPAISSMGTVVSIPPAHVSAGSSASLQYQLTGNEVRPPVVSGVMPSSHLGRNSSSLALPKVEHPQFKVDGGSNGSSYMLQVQANSSANQPLVNAPTWSIQTQATSLARSASENKVPAHNSVKVEGIPDITVSRAGPQITTDQSFRPFITQTAPGNLPSVHQPLQATNIVQPPLIPSHTDIAKVVQKVLQPKLPVHPTWTPPSRDYMNKALTCQMCELSVNEVDTVLICDACEKGFHLKCLQPSVLRGIHNRVDWHCMRCLSLSGGKPLPPKYGRVMRSSNTPPKLPSSTGGIQPCSEKKAENIDPKIILQMLTANGNSVPTVSSGNHNVELPSDSKIQDTKDMQGIDISSSIEAIDKKPDPNNSMKSLSAASSPSTGLLGESSAQQINSKVLTGKETSESQSLPKLSELAKCENLQSSQDFQVEQIMSQDNAEVSSDKHVGSNIMNTKQEFHGGENLTYDIKRDDQDAALANFVGTSGTNTEGRQHSALSYDSSHVVEWIGDVVQLVDEKKFYQSCCVDGVTYRLQGHAFFPTSNGKLTPSKLQASKSSCFPLYRFEYKKSMWEDCQTGLKWVKVTKCYFPDDLPGNIGHPCISEVNEVYESNSDRTEMVSSIRGPCEVLPSDKFKQENDRRCLLGVEESSRVPPIFLCRWFYDEFKKLFQPVTS</sequence>
<dbReference type="Gene3D" id="2.30.30.490">
    <property type="match status" value="1"/>
</dbReference>
<feature type="region of interest" description="Disordered" evidence="5">
    <location>
        <begin position="1"/>
        <end position="21"/>
    </location>
</feature>
<dbReference type="SUPFAM" id="SSF57903">
    <property type="entry name" value="FYVE/PHD zinc finger"/>
    <property type="match status" value="1"/>
</dbReference>
<dbReference type="CDD" id="cd04370">
    <property type="entry name" value="BAH"/>
    <property type="match status" value="1"/>
</dbReference>
<dbReference type="PROSITE" id="PS01359">
    <property type="entry name" value="ZF_PHD_1"/>
    <property type="match status" value="1"/>
</dbReference>
<feature type="region of interest" description="Disordered" evidence="5">
    <location>
        <begin position="496"/>
        <end position="562"/>
    </location>
</feature>
<evidence type="ECO:0000256" key="4">
    <source>
        <dbReference type="PROSITE-ProRule" id="PRU00146"/>
    </source>
</evidence>
<evidence type="ECO:0000259" key="7">
    <source>
        <dbReference type="PROSITE" id="PS51038"/>
    </source>
</evidence>
<proteinExistence type="predicted"/>
<keyword evidence="3" id="KW-0862">Zinc</keyword>
<dbReference type="InterPro" id="IPR011011">
    <property type="entry name" value="Znf_FYVE_PHD"/>
</dbReference>
<dbReference type="Pfam" id="PF00628">
    <property type="entry name" value="PHD"/>
    <property type="match status" value="1"/>
</dbReference>
<dbReference type="InterPro" id="IPR013083">
    <property type="entry name" value="Znf_RING/FYVE/PHD"/>
</dbReference>
<dbReference type="AlphaFoldDB" id="A0A371HD31"/>
<feature type="domain" description="BAH" evidence="7">
    <location>
        <begin position="712"/>
        <end position="842"/>
    </location>
</feature>
<comment type="caution">
    <text evidence="8">The sequence shown here is derived from an EMBL/GenBank/DDBJ whole genome shotgun (WGS) entry which is preliminary data.</text>
</comment>
<evidence type="ECO:0000259" key="6">
    <source>
        <dbReference type="PROSITE" id="PS50016"/>
    </source>
</evidence>
<feature type="compositionally biased region" description="Polar residues" evidence="5">
    <location>
        <begin position="455"/>
        <end position="469"/>
    </location>
</feature>
<dbReference type="InterPro" id="IPR001025">
    <property type="entry name" value="BAH_dom"/>
</dbReference>
<evidence type="ECO:0000313" key="9">
    <source>
        <dbReference type="Proteomes" id="UP000257109"/>
    </source>
</evidence>
<dbReference type="STRING" id="157652.A0A371HD31"/>
<dbReference type="OrthoDB" id="787137at2759"/>
<dbReference type="PANTHER" id="PTHR47527">
    <property type="entry name" value="RING/FYVE/PHD ZINC FINGER SUPERFAMILY PROTEIN"/>
    <property type="match status" value="1"/>
</dbReference>
<protein>
    <submittedName>
        <fullName evidence="8">PHD finger protein</fullName>
    </submittedName>
</protein>
<evidence type="ECO:0000313" key="8">
    <source>
        <dbReference type="EMBL" id="RDY00713.1"/>
    </source>
</evidence>
<dbReference type="GO" id="GO:0008270">
    <property type="term" value="F:zinc ion binding"/>
    <property type="evidence" value="ECO:0007669"/>
    <property type="project" value="UniProtKB-KW"/>
</dbReference>
<dbReference type="SMART" id="SM00249">
    <property type="entry name" value="PHD"/>
    <property type="match status" value="1"/>
</dbReference>